<reference evidence="2" key="1">
    <citation type="journal article" date="2021" name="Proc. Natl. Acad. Sci. U.S.A.">
        <title>Three genomes in the algal genus Volvox reveal the fate of a haploid sex-determining region after a transition to homothallism.</title>
        <authorList>
            <person name="Yamamoto K."/>
            <person name="Hamaji T."/>
            <person name="Kawai-Toyooka H."/>
            <person name="Matsuzaki R."/>
            <person name="Takahashi F."/>
            <person name="Nishimura Y."/>
            <person name="Kawachi M."/>
            <person name="Noguchi H."/>
            <person name="Minakuchi Y."/>
            <person name="Umen J.G."/>
            <person name="Toyoda A."/>
            <person name="Nozaki H."/>
        </authorList>
    </citation>
    <scope>NUCLEOTIDE SEQUENCE</scope>
    <source>
        <strain evidence="2">NIES-3785</strain>
    </source>
</reference>
<dbReference type="EMBL" id="BNCQ01000002">
    <property type="protein sequence ID" value="GIL95036.1"/>
    <property type="molecule type" value="Genomic_DNA"/>
</dbReference>
<feature type="compositionally biased region" description="Low complexity" evidence="1">
    <location>
        <begin position="338"/>
        <end position="349"/>
    </location>
</feature>
<accession>A0A8J4D3H0</accession>
<gene>
    <name evidence="2" type="ORF">Vretimale_1147</name>
</gene>
<feature type="compositionally biased region" description="Basic and acidic residues" evidence="1">
    <location>
        <begin position="354"/>
        <end position="366"/>
    </location>
</feature>
<feature type="compositionally biased region" description="Pro residues" evidence="1">
    <location>
        <begin position="210"/>
        <end position="221"/>
    </location>
</feature>
<proteinExistence type="predicted"/>
<sequence>MATNQVMAVHIGNRQDTRRSWATCCATANDVSAKRLEVYLTMQRQYAEQLKLSQALSARLDVMASQSMVLQEVLLAALAKLDSARSRSKRKVGASGAESDGIPSDDRSGQTRKVVRLQPPATGAAAATTAAPRISSASVAAVALPQQPVVPSYSSREVESLVVKNPLLIPLVARPGLLANVTAIGSMAAATAAATPSWSVSHGTSDARCLPPPPHQQPQPSSPYIASPMSPSQEPSLPAAPPSTCSTAATGPLAPTNSYNHLTINEPTIRPQLTDALQTASAPPAAAAGYYIETQTDFALMDAATAISGVSNKRVRQSMARERPQTPPESAQERIATGGSSSESAASRGGCCGDNRKSDRHRHENAAVDVTRGSGPRPPANAIAPQQEDLTLGAPTALHNPLVFTPSYFSHPHVVQQLLQLQGQLRRDSGDPVPPVRPESVVRHPSDSTYLSGCQAVAAPASAAAAALRIPGFC</sequence>
<dbReference type="AlphaFoldDB" id="A0A8J4D3H0"/>
<evidence type="ECO:0000313" key="3">
    <source>
        <dbReference type="Proteomes" id="UP000722791"/>
    </source>
</evidence>
<feature type="non-terminal residue" evidence="2">
    <location>
        <position position="474"/>
    </location>
</feature>
<name>A0A8J4D3H0_9CHLO</name>
<evidence type="ECO:0000313" key="2">
    <source>
        <dbReference type="EMBL" id="GIL95036.1"/>
    </source>
</evidence>
<comment type="caution">
    <text evidence="2">The sequence shown here is derived from an EMBL/GenBank/DDBJ whole genome shotgun (WGS) entry which is preliminary data.</text>
</comment>
<protein>
    <submittedName>
        <fullName evidence="2">Uncharacterized protein</fullName>
    </submittedName>
</protein>
<feature type="region of interest" description="Disordered" evidence="1">
    <location>
        <begin position="198"/>
        <end position="254"/>
    </location>
</feature>
<feature type="region of interest" description="Disordered" evidence="1">
    <location>
        <begin position="88"/>
        <end position="111"/>
    </location>
</feature>
<feature type="region of interest" description="Disordered" evidence="1">
    <location>
        <begin position="312"/>
        <end position="379"/>
    </location>
</feature>
<evidence type="ECO:0000256" key="1">
    <source>
        <dbReference type="SAM" id="MobiDB-lite"/>
    </source>
</evidence>
<dbReference type="Proteomes" id="UP000722791">
    <property type="component" value="Unassembled WGS sequence"/>
</dbReference>
<organism evidence="2 3">
    <name type="scientific">Volvox reticuliferus</name>
    <dbReference type="NCBI Taxonomy" id="1737510"/>
    <lineage>
        <taxon>Eukaryota</taxon>
        <taxon>Viridiplantae</taxon>
        <taxon>Chlorophyta</taxon>
        <taxon>core chlorophytes</taxon>
        <taxon>Chlorophyceae</taxon>
        <taxon>CS clade</taxon>
        <taxon>Chlamydomonadales</taxon>
        <taxon>Volvocaceae</taxon>
        <taxon>Volvox</taxon>
    </lineage>
</organism>